<keyword evidence="2" id="KW-1185">Reference proteome</keyword>
<dbReference type="EMBL" id="VCAZ01000104">
    <property type="protein sequence ID" value="TSS72705.1"/>
    <property type="molecule type" value="Genomic_DNA"/>
</dbReference>
<evidence type="ECO:0000313" key="2">
    <source>
        <dbReference type="Proteomes" id="UP000319801"/>
    </source>
</evidence>
<gene>
    <name evidence="1" type="ORF">Baya_12131</name>
</gene>
<sequence length="83" mass="9676">MGTVNRPIFHWEPVTPCPPLRKRRGRLTSLLLKTRSPALWRRSNARSPRFSGSIAEWRMCVVFKLLRSNAPYGQLSQSSRKPW</sequence>
<accession>A0A556V2T0</accession>
<comment type="caution">
    <text evidence="1">The sequence shown here is derived from an EMBL/GenBank/DDBJ whole genome shotgun (WGS) entry which is preliminary data.</text>
</comment>
<dbReference type="Proteomes" id="UP000319801">
    <property type="component" value="Unassembled WGS sequence"/>
</dbReference>
<dbReference type="AlphaFoldDB" id="A0A556V2T0"/>
<reference evidence="1 2" key="1">
    <citation type="journal article" date="2019" name="Genome Biol. Evol.">
        <title>Whole-Genome Sequencing of the Giant Devil Catfish, Bagarius yarrelli.</title>
        <authorList>
            <person name="Jiang W."/>
            <person name="Lv Y."/>
            <person name="Cheng L."/>
            <person name="Yang K."/>
            <person name="Chao B."/>
            <person name="Wang X."/>
            <person name="Li Y."/>
            <person name="Pan X."/>
            <person name="You X."/>
            <person name="Zhang Y."/>
            <person name="Yang J."/>
            <person name="Li J."/>
            <person name="Zhang X."/>
            <person name="Liu S."/>
            <person name="Sun C."/>
            <person name="Yang J."/>
            <person name="Shi Q."/>
        </authorList>
    </citation>
    <scope>NUCLEOTIDE SEQUENCE [LARGE SCALE GENOMIC DNA]</scope>
    <source>
        <strain evidence="1">JWS20170419001</strain>
        <tissue evidence="1">Muscle</tissue>
    </source>
</reference>
<name>A0A556V2T0_BAGYA</name>
<protein>
    <submittedName>
        <fullName evidence="1">Uncharacterized protein</fullName>
    </submittedName>
</protein>
<organism evidence="1 2">
    <name type="scientific">Bagarius yarrelli</name>
    <name type="common">Goonch</name>
    <name type="synonym">Bagrus yarrelli</name>
    <dbReference type="NCBI Taxonomy" id="175774"/>
    <lineage>
        <taxon>Eukaryota</taxon>
        <taxon>Metazoa</taxon>
        <taxon>Chordata</taxon>
        <taxon>Craniata</taxon>
        <taxon>Vertebrata</taxon>
        <taxon>Euteleostomi</taxon>
        <taxon>Actinopterygii</taxon>
        <taxon>Neopterygii</taxon>
        <taxon>Teleostei</taxon>
        <taxon>Ostariophysi</taxon>
        <taxon>Siluriformes</taxon>
        <taxon>Sisoridae</taxon>
        <taxon>Sisorinae</taxon>
        <taxon>Bagarius</taxon>
    </lineage>
</organism>
<evidence type="ECO:0000313" key="1">
    <source>
        <dbReference type="EMBL" id="TSS72705.1"/>
    </source>
</evidence>
<proteinExistence type="predicted"/>